<dbReference type="EMBL" id="LDTZ01000035">
    <property type="protein sequence ID" value="KNA89224.1"/>
    <property type="molecule type" value="Genomic_DNA"/>
</dbReference>
<organism evidence="1 2">
    <name type="scientific">Gordonia jacobaea</name>
    <dbReference type="NCBI Taxonomy" id="122202"/>
    <lineage>
        <taxon>Bacteria</taxon>
        <taxon>Bacillati</taxon>
        <taxon>Actinomycetota</taxon>
        <taxon>Actinomycetes</taxon>
        <taxon>Mycobacteriales</taxon>
        <taxon>Gordoniaceae</taxon>
        <taxon>Gordonia</taxon>
    </lineage>
</organism>
<accession>A0ABR5I6B1</accession>
<gene>
    <name evidence="1" type="ORF">ABW18_22120</name>
</gene>
<sequence length="89" mass="10396">MVVHYVRERIDTRQRLFWGGIFVADHDVRFSTSRVRVAGIDFEFDVAIDGKTLGTLYVSEGNLQWRPKHGQKRSVIPISWKEFAEWAES</sequence>
<comment type="caution">
    <text evidence="1">The sequence shown here is derived from an EMBL/GenBank/DDBJ whole genome shotgun (WGS) entry which is preliminary data.</text>
</comment>
<evidence type="ECO:0000313" key="2">
    <source>
        <dbReference type="Proteomes" id="UP000037247"/>
    </source>
</evidence>
<evidence type="ECO:0000313" key="1">
    <source>
        <dbReference type="EMBL" id="KNA89224.1"/>
    </source>
</evidence>
<name>A0ABR5I6B1_9ACTN</name>
<proteinExistence type="predicted"/>
<reference evidence="1 2" key="1">
    <citation type="submission" date="2015-05" db="EMBL/GenBank/DDBJ databases">
        <title>Draft genome sequence of the bacterium Gordonia jacobaea a new member of the Gordonia genus.</title>
        <authorList>
            <person name="Jimenez-Galisteo G."/>
            <person name="Dominguez A."/>
            <person name="Munoz E."/>
            <person name="Vinas M."/>
        </authorList>
    </citation>
    <scope>NUCLEOTIDE SEQUENCE [LARGE SCALE GENOMIC DNA]</scope>
    <source>
        <strain evidence="2">mv1</strain>
    </source>
</reference>
<dbReference type="Proteomes" id="UP000037247">
    <property type="component" value="Unassembled WGS sequence"/>
</dbReference>
<keyword evidence="2" id="KW-1185">Reference proteome</keyword>
<protein>
    <submittedName>
        <fullName evidence="1">Uncharacterized protein</fullName>
    </submittedName>
</protein>